<dbReference type="InterPro" id="IPR025676">
    <property type="entry name" value="Clr5_dom"/>
</dbReference>
<comment type="caution">
    <text evidence="3">The sequence shown here is derived from an EMBL/GenBank/DDBJ whole genome shotgun (WGS) entry which is preliminary data.</text>
</comment>
<protein>
    <recommendedName>
        <fullName evidence="2">Clr5 domain-containing protein</fullName>
    </recommendedName>
</protein>
<dbReference type="EMBL" id="JAUEPO010000007">
    <property type="protein sequence ID" value="KAK3317244.1"/>
    <property type="molecule type" value="Genomic_DNA"/>
</dbReference>
<feature type="region of interest" description="Disordered" evidence="1">
    <location>
        <begin position="106"/>
        <end position="131"/>
    </location>
</feature>
<dbReference type="Proteomes" id="UP001286456">
    <property type="component" value="Unassembled WGS sequence"/>
</dbReference>
<keyword evidence="4" id="KW-1185">Reference proteome</keyword>
<feature type="domain" description="Clr5" evidence="2">
    <location>
        <begin position="18"/>
        <end position="67"/>
    </location>
</feature>
<gene>
    <name evidence="3" type="ORF">B0T19DRAFT_468772</name>
</gene>
<sequence>MEHSITSSTNLAKLPPSEAKWLTHKRHIWRLYIEEKVSLSDLVSELRTLGLSVTDKQVQYRLNQWKFYRNIKGETWKQLGTVIKWRQQDGKKSEVIHNCIRLERTRRSKGTYRNTPPTLQKQNKSADIESG</sequence>
<proteinExistence type="predicted"/>
<dbReference type="Pfam" id="PF14420">
    <property type="entry name" value="Clr5"/>
    <property type="match status" value="1"/>
</dbReference>
<feature type="compositionally biased region" description="Polar residues" evidence="1">
    <location>
        <begin position="111"/>
        <end position="123"/>
    </location>
</feature>
<reference evidence="3" key="2">
    <citation type="submission" date="2023-06" db="EMBL/GenBank/DDBJ databases">
        <authorList>
            <consortium name="Lawrence Berkeley National Laboratory"/>
            <person name="Haridas S."/>
            <person name="Hensen N."/>
            <person name="Bonometti L."/>
            <person name="Westerberg I."/>
            <person name="Brannstrom I.O."/>
            <person name="Guillou S."/>
            <person name="Cros-Aarteil S."/>
            <person name="Calhoun S."/>
            <person name="Kuo A."/>
            <person name="Mondo S."/>
            <person name="Pangilinan J."/>
            <person name="Riley R."/>
            <person name="Labutti K."/>
            <person name="Andreopoulos B."/>
            <person name="Lipzen A."/>
            <person name="Chen C."/>
            <person name="Yanf M."/>
            <person name="Daum C."/>
            <person name="Ng V."/>
            <person name="Clum A."/>
            <person name="Steindorff A."/>
            <person name="Ohm R."/>
            <person name="Martin F."/>
            <person name="Silar P."/>
            <person name="Natvig D."/>
            <person name="Lalanne C."/>
            <person name="Gautier V."/>
            <person name="Ament-Velasquez S.L."/>
            <person name="Kruys A."/>
            <person name="Hutchinson M.I."/>
            <person name="Powell A.J."/>
            <person name="Barry K."/>
            <person name="Miller A.N."/>
            <person name="Grigoriev I.V."/>
            <person name="Debuchy R."/>
            <person name="Gladieux P."/>
            <person name="Thoren M.H."/>
            <person name="Johannesson H."/>
        </authorList>
    </citation>
    <scope>NUCLEOTIDE SEQUENCE</scope>
    <source>
        <strain evidence="3">SMH4131-1</strain>
    </source>
</reference>
<organism evidence="3 4">
    <name type="scientific">Cercophora scortea</name>
    <dbReference type="NCBI Taxonomy" id="314031"/>
    <lineage>
        <taxon>Eukaryota</taxon>
        <taxon>Fungi</taxon>
        <taxon>Dikarya</taxon>
        <taxon>Ascomycota</taxon>
        <taxon>Pezizomycotina</taxon>
        <taxon>Sordariomycetes</taxon>
        <taxon>Sordariomycetidae</taxon>
        <taxon>Sordariales</taxon>
        <taxon>Lasiosphaeriaceae</taxon>
        <taxon>Cercophora</taxon>
    </lineage>
</organism>
<evidence type="ECO:0000313" key="4">
    <source>
        <dbReference type="Proteomes" id="UP001286456"/>
    </source>
</evidence>
<accession>A0AAE0I292</accession>
<evidence type="ECO:0000256" key="1">
    <source>
        <dbReference type="SAM" id="MobiDB-lite"/>
    </source>
</evidence>
<dbReference type="AlphaFoldDB" id="A0AAE0I292"/>
<evidence type="ECO:0000313" key="3">
    <source>
        <dbReference type="EMBL" id="KAK3317244.1"/>
    </source>
</evidence>
<evidence type="ECO:0000259" key="2">
    <source>
        <dbReference type="Pfam" id="PF14420"/>
    </source>
</evidence>
<reference evidence="3" key="1">
    <citation type="journal article" date="2023" name="Mol. Phylogenet. Evol.">
        <title>Genome-scale phylogeny and comparative genomics of the fungal order Sordariales.</title>
        <authorList>
            <person name="Hensen N."/>
            <person name="Bonometti L."/>
            <person name="Westerberg I."/>
            <person name="Brannstrom I.O."/>
            <person name="Guillou S."/>
            <person name="Cros-Aarteil S."/>
            <person name="Calhoun S."/>
            <person name="Haridas S."/>
            <person name="Kuo A."/>
            <person name="Mondo S."/>
            <person name="Pangilinan J."/>
            <person name="Riley R."/>
            <person name="LaButti K."/>
            <person name="Andreopoulos B."/>
            <person name="Lipzen A."/>
            <person name="Chen C."/>
            <person name="Yan M."/>
            <person name="Daum C."/>
            <person name="Ng V."/>
            <person name="Clum A."/>
            <person name="Steindorff A."/>
            <person name="Ohm R.A."/>
            <person name="Martin F."/>
            <person name="Silar P."/>
            <person name="Natvig D.O."/>
            <person name="Lalanne C."/>
            <person name="Gautier V."/>
            <person name="Ament-Velasquez S.L."/>
            <person name="Kruys A."/>
            <person name="Hutchinson M.I."/>
            <person name="Powell A.J."/>
            <person name="Barry K."/>
            <person name="Miller A.N."/>
            <person name="Grigoriev I.V."/>
            <person name="Debuchy R."/>
            <person name="Gladieux P."/>
            <person name="Hiltunen Thoren M."/>
            <person name="Johannesson H."/>
        </authorList>
    </citation>
    <scope>NUCLEOTIDE SEQUENCE</scope>
    <source>
        <strain evidence="3">SMH4131-1</strain>
    </source>
</reference>
<name>A0AAE0I292_9PEZI</name>